<feature type="compositionally biased region" description="Polar residues" evidence="1">
    <location>
        <begin position="11"/>
        <end position="21"/>
    </location>
</feature>
<evidence type="ECO:0000313" key="2">
    <source>
        <dbReference type="EMBL" id="URE26753.1"/>
    </source>
</evidence>
<reference evidence="2" key="1">
    <citation type="submission" date="2022-05" db="EMBL/GenBank/DDBJ databases">
        <title>The Musa troglodytarum L. genome provides insights into the mechanism of non-climacteric behaviour and enrichment of carotenoids.</title>
        <authorList>
            <person name="Wang J."/>
        </authorList>
    </citation>
    <scope>NUCLEOTIDE SEQUENCE</scope>
    <source>
        <tissue evidence="2">Leaf</tissue>
    </source>
</reference>
<organism evidence="2 3">
    <name type="scientific">Musa troglodytarum</name>
    <name type="common">fe'i banana</name>
    <dbReference type="NCBI Taxonomy" id="320322"/>
    <lineage>
        <taxon>Eukaryota</taxon>
        <taxon>Viridiplantae</taxon>
        <taxon>Streptophyta</taxon>
        <taxon>Embryophyta</taxon>
        <taxon>Tracheophyta</taxon>
        <taxon>Spermatophyta</taxon>
        <taxon>Magnoliopsida</taxon>
        <taxon>Liliopsida</taxon>
        <taxon>Zingiberales</taxon>
        <taxon>Musaceae</taxon>
        <taxon>Musa</taxon>
    </lineage>
</organism>
<evidence type="ECO:0000256" key="1">
    <source>
        <dbReference type="SAM" id="MobiDB-lite"/>
    </source>
</evidence>
<protein>
    <submittedName>
        <fullName evidence="2">CBL-interacting serine threonine-protein kinase 11</fullName>
    </submittedName>
</protein>
<name>A0A9E7KMJ7_9LILI</name>
<accession>A0A9E7KMJ7</accession>
<feature type="region of interest" description="Disordered" evidence="1">
    <location>
        <begin position="1"/>
        <end position="25"/>
    </location>
</feature>
<dbReference type="EMBL" id="CP097510">
    <property type="protein sequence ID" value="URE26753.1"/>
    <property type="molecule type" value="Genomic_DNA"/>
</dbReference>
<dbReference type="Proteomes" id="UP001055439">
    <property type="component" value="Chromosome 8"/>
</dbReference>
<keyword evidence="2" id="KW-0808">Transferase</keyword>
<dbReference type="GO" id="GO:0016301">
    <property type="term" value="F:kinase activity"/>
    <property type="evidence" value="ECO:0007669"/>
    <property type="project" value="UniProtKB-KW"/>
</dbReference>
<gene>
    <name evidence="2" type="ORF">MUK42_00756</name>
</gene>
<dbReference type="OrthoDB" id="193931at2759"/>
<evidence type="ECO:0000313" key="3">
    <source>
        <dbReference type="Proteomes" id="UP001055439"/>
    </source>
</evidence>
<sequence>MGTVRRFHGNVLQSKRNTPTQRDGVFHGRSLHRQLSFTVISTERSLHATYDCDFREEPLVMHARWNSKARWHFPEEQDVQIQVSPMAEATTDLHSSTDTTARNDGSCAEVRRVCEKKTGVD</sequence>
<keyword evidence="3" id="KW-1185">Reference proteome</keyword>
<dbReference type="AlphaFoldDB" id="A0A9E7KMJ7"/>
<proteinExistence type="predicted"/>
<keyword evidence="2" id="KW-0418">Kinase</keyword>